<dbReference type="EMBL" id="CM009307">
    <property type="protein sequence ID" value="KAI9378618.1"/>
    <property type="molecule type" value="Genomic_DNA"/>
</dbReference>
<reference evidence="1 2" key="1">
    <citation type="journal article" date="2006" name="Science">
        <title>The genome of black cottonwood, Populus trichocarpa (Torr. &amp; Gray).</title>
        <authorList>
            <person name="Tuskan G.A."/>
            <person name="Difazio S."/>
            <person name="Jansson S."/>
            <person name="Bohlmann J."/>
            <person name="Grigoriev I."/>
            <person name="Hellsten U."/>
            <person name="Putnam N."/>
            <person name="Ralph S."/>
            <person name="Rombauts S."/>
            <person name="Salamov A."/>
            <person name="Schein J."/>
            <person name="Sterck L."/>
            <person name="Aerts A."/>
            <person name="Bhalerao R.R."/>
            <person name="Bhalerao R.P."/>
            <person name="Blaudez D."/>
            <person name="Boerjan W."/>
            <person name="Brun A."/>
            <person name="Brunner A."/>
            <person name="Busov V."/>
            <person name="Campbell M."/>
            <person name="Carlson J."/>
            <person name="Chalot M."/>
            <person name="Chapman J."/>
            <person name="Chen G.L."/>
            <person name="Cooper D."/>
            <person name="Coutinho P.M."/>
            <person name="Couturier J."/>
            <person name="Covert S."/>
            <person name="Cronk Q."/>
            <person name="Cunningham R."/>
            <person name="Davis J."/>
            <person name="Degroeve S."/>
            <person name="Dejardin A."/>
            <person name="Depamphilis C."/>
            <person name="Detter J."/>
            <person name="Dirks B."/>
            <person name="Dubchak I."/>
            <person name="Duplessis S."/>
            <person name="Ehlting J."/>
            <person name="Ellis B."/>
            <person name="Gendler K."/>
            <person name="Goodstein D."/>
            <person name="Gribskov M."/>
            <person name="Grimwood J."/>
            <person name="Groover A."/>
            <person name="Gunter L."/>
            <person name="Hamberger B."/>
            <person name="Heinze B."/>
            <person name="Helariutta Y."/>
            <person name="Henrissat B."/>
            <person name="Holligan D."/>
            <person name="Holt R."/>
            <person name="Huang W."/>
            <person name="Islam-Faridi N."/>
            <person name="Jones S."/>
            <person name="Jones-Rhoades M."/>
            <person name="Jorgensen R."/>
            <person name="Joshi C."/>
            <person name="Kangasjarvi J."/>
            <person name="Karlsson J."/>
            <person name="Kelleher C."/>
            <person name="Kirkpatrick R."/>
            <person name="Kirst M."/>
            <person name="Kohler A."/>
            <person name="Kalluri U."/>
            <person name="Larimer F."/>
            <person name="Leebens-Mack J."/>
            <person name="Leple J.C."/>
            <person name="Locascio P."/>
            <person name="Lou Y."/>
            <person name="Lucas S."/>
            <person name="Martin F."/>
            <person name="Montanini B."/>
            <person name="Napoli C."/>
            <person name="Nelson D.R."/>
            <person name="Nelson C."/>
            <person name="Nieminen K."/>
            <person name="Nilsson O."/>
            <person name="Pereda V."/>
            <person name="Peter G."/>
            <person name="Philippe R."/>
            <person name="Pilate G."/>
            <person name="Poliakov A."/>
            <person name="Razumovskaya J."/>
            <person name="Richardson P."/>
            <person name="Rinaldi C."/>
            <person name="Ritland K."/>
            <person name="Rouze P."/>
            <person name="Ryaboy D."/>
            <person name="Schmutz J."/>
            <person name="Schrader J."/>
            <person name="Segerman B."/>
            <person name="Shin H."/>
            <person name="Siddiqui A."/>
            <person name="Sterky F."/>
            <person name="Terry A."/>
            <person name="Tsai C.J."/>
            <person name="Uberbacher E."/>
            <person name="Unneberg P."/>
            <person name="Vahala J."/>
            <person name="Wall K."/>
            <person name="Wessler S."/>
            <person name="Yang G."/>
            <person name="Yin T."/>
            <person name="Douglas C."/>
            <person name="Marra M."/>
            <person name="Sandberg G."/>
            <person name="Van de Peer Y."/>
            <person name="Rokhsar D."/>
        </authorList>
    </citation>
    <scope>NUCLEOTIDE SEQUENCE [LARGE SCALE GENOMIC DNA]</scope>
    <source>
        <strain evidence="2">cv. Nisqually</strain>
    </source>
</reference>
<evidence type="ECO:0000313" key="1">
    <source>
        <dbReference type="EMBL" id="KAI9378618.1"/>
    </source>
</evidence>
<accession>A0ACC0RMV5</accession>
<keyword evidence="2" id="KW-1185">Reference proteome</keyword>
<name>A0ACC0RMV5_POPTR</name>
<dbReference type="Proteomes" id="UP000006729">
    <property type="component" value="Chromosome 18"/>
</dbReference>
<comment type="caution">
    <text evidence="1">The sequence shown here is derived from an EMBL/GenBank/DDBJ whole genome shotgun (WGS) entry which is preliminary data.</text>
</comment>
<organism evidence="1 2">
    <name type="scientific">Populus trichocarpa</name>
    <name type="common">Western balsam poplar</name>
    <name type="synonym">Populus balsamifera subsp. trichocarpa</name>
    <dbReference type="NCBI Taxonomy" id="3694"/>
    <lineage>
        <taxon>Eukaryota</taxon>
        <taxon>Viridiplantae</taxon>
        <taxon>Streptophyta</taxon>
        <taxon>Embryophyta</taxon>
        <taxon>Tracheophyta</taxon>
        <taxon>Spermatophyta</taxon>
        <taxon>Magnoliopsida</taxon>
        <taxon>eudicotyledons</taxon>
        <taxon>Gunneridae</taxon>
        <taxon>Pentapetalae</taxon>
        <taxon>rosids</taxon>
        <taxon>fabids</taxon>
        <taxon>Malpighiales</taxon>
        <taxon>Salicaceae</taxon>
        <taxon>Saliceae</taxon>
        <taxon>Populus</taxon>
    </lineage>
</organism>
<evidence type="ECO:0000313" key="2">
    <source>
        <dbReference type="Proteomes" id="UP000006729"/>
    </source>
</evidence>
<gene>
    <name evidence="1" type="ORF">POPTR_018G119450v4</name>
</gene>
<protein>
    <submittedName>
        <fullName evidence="1">Uncharacterized protein</fullName>
    </submittedName>
</protein>
<proteinExistence type="predicted"/>
<sequence length="71" mass="7748">MSCTFSCLAAASGVPIPLRLIFLFSTAFNLCKLGDHIFFFQLCNHLPQTNTNVGEEIESNQDASPPDDTPT</sequence>